<evidence type="ECO:0000313" key="2">
    <source>
        <dbReference type="EMBL" id="PRQ41112.1"/>
    </source>
</evidence>
<sequence>MLSGVWWWAGTIMMELRGWARFWGRILAEVVTKINLASFGPFVAVLGKPESTLTDMKTKQRCIPESVVSALLEKKENGLRHAETCSQVRPCRGPTSISNTLNFPSPLYLMVLICLPRSRLA</sequence>
<protein>
    <submittedName>
        <fullName evidence="2">Uncharacterized protein</fullName>
    </submittedName>
</protein>
<name>A0A2P6R3U3_ROSCH</name>
<organism evidence="2 3">
    <name type="scientific">Rosa chinensis</name>
    <name type="common">China rose</name>
    <dbReference type="NCBI Taxonomy" id="74649"/>
    <lineage>
        <taxon>Eukaryota</taxon>
        <taxon>Viridiplantae</taxon>
        <taxon>Streptophyta</taxon>
        <taxon>Embryophyta</taxon>
        <taxon>Tracheophyta</taxon>
        <taxon>Spermatophyta</taxon>
        <taxon>Magnoliopsida</taxon>
        <taxon>eudicotyledons</taxon>
        <taxon>Gunneridae</taxon>
        <taxon>Pentapetalae</taxon>
        <taxon>rosids</taxon>
        <taxon>fabids</taxon>
        <taxon>Rosales</taxon>
        <taxon>Rosaceae</taxon>
        <taxon>Rosoideae</taxon>
        <taxon>Rosoideae incertae sedis</taxon>
        <taxon>Rosa</taxon>
    </lineage>
</organism>
<feature type="chain" id="PRO_5015135611" evidence="1">
    <location>
        <begin position="21"/>
        <end position="121"/>
    </location>
</feature>
<gene>
    <name evidence="2" type="ORF">RchiOBHm_Chr4g0443421</name>
</gene>
<dbReference type="Proteomes" id="UP000238479">
    <property type="component" value="Chromosome 4"/>
</dbReference>
<evidence type="ECO:0000313" key="3">
    <source>
        <dbReference type="Proteomes" id="UP000238479"/>
    </source>
</evidence>
<reference evidence="2 3" key="1">
    <citation type="journal article" date="2018" name="Nat. Genet.">
        <title>The Rosa genome provides new insights in the design of modern roses.</title>
        <authorList>
            <person name="Bendahmane M."/>
        </authorList>
    </citation>
    <scope>NUCLEOTIDE SEQUENCE [LARGE SCALE GENOMIC DNA]</scope>
    <source>
        <strain evidence="3">cv. Old Blush</strain>
    </source>
</reference>
<dbReference type="EMBL" id="PDCK01000042">
    <property type="protein sequence ID" value="PRQ41112.1"/>
    <property type="molecule type" value="Genomic_DNA"/>
</dbReference>
<keyword evidence="3" id="KW-1185">Reference proteome</keyword>
<dbReference type="Gramene" id="PRQ41112">
    <property type="protein sequence ID" value="PRQ41112"/>
    <property type="gene ID" value="RchiOBHm_Chr4g0443421"/>
</dbReference>
<proteinExistence type="predicted"/>
<keyword evidence="1" id="KW-0732">Signal</keyword>
<evidence type="ECO:0000256" key="1">
    <source>
        <dbReference type="SAM" id="SignalP"/>
    </source>
</evidence>
<dbReference type="AlphaFoldDB" id="A0A2P6R3U3"/>
<comment type="caution">
    <text evidence="2">The sequence shown here is derived from an EMBL/GenBank/DDBJ whole genome shotgun (WGS) entry which is preliminary data.</text>
</comment>
<accession>A0A2P6R3U3</accession>
<feature type="signal peptide" evidence="1">
    <location>
        <begin position="1"/>
        <end position="20"/>
    </location>
</feature>